<name>A0AAI9T5I8_PENTH</name>
<evidence type="ECO:0000313" key="2">
    <source>
        <dbReference type="Proteomes" id="UP001227192"/>
    </source>
</evidence>
<dbReference type="AlphaFoldDB" id="A0AAI9T5I8"/>
<sequence>SSPANPTETPESGLLAELRFDDIPVDAISHSPLH</sequence>
<reference evidence="1" key="1">
    <citation type="submission" date="2015-06" db="EMBL/GenBank/DDBJ databases">
        <authorList>
            <person name="Nguyen H."/>
        </authorList>
    </citation>
    <scope>NUCLEOTIDE SEQUENCE</scope>
    <source>
        <strain evidence="1">DAOM 180753</strain>
    </source>
</reference>
<accession>A0AAI9T5I8</accession>
<dbReference type="EMBL" id="LACB01001218">
    <property type="protein sequence ID" value="KAJ9480636.1"/>
    <property type="molecule type" value="Genomic_DNA"/>
</dbReference>
<proteinExistence type="predicted"/>
<protein>
    <submittedName>
        <fullName evidence="1">Uncharacterized protein</fullName>
    </submittedName>
</protein>
<reference evidence="1" key="2">
    <citation type="journal article" date="2016" name="Fungal Biol.">
        <title>Ochratoxin A production by Penicillium thymicola.</title>
        <authorList>
            <person name="Nguyen H.D.T."/>
            <person name="McMullin D.R."/>
            <person name="Ponomareva E."/>
            <person name="Riley R."/>
            <person name="Pomraning K.R."/>
            <person name="Baker S.E."/>
            <person name="Seifert K.A."/>
        </authorList>
    </citation>
    <scope>NUCLEOTIDE SEQUENCE</scope>
    <source>
        <strain evidence="1">DAOM 180753</strain>
    </source>
</reference>
<keyword evidence="2" id="KW-1185">Reference proteome</keyword>
<gene>
    <name evidence="1" type="ORF">VN97_g12908</name>
</gene>
<dbReference type="Proteomes" id="UP001227192">
    <property type="component" value="Unassembled WGS sequence"/>
</dbReference>
<feature type="non-terminal residue" evidence="1">
    <location>
        <position position="1"/>
    </location>
</feature>
<comment type="caution">
    <text evidence="1">The sequence shown here is derived from an EMBL/GenBank/DDBJ whole genome shotgun (WGS) entry which is preliminary data.</text>
</comment>
<evidence type="ECO:0000313" key="1">
    <source>
        <dbReference type="EMBL" id="KAJ9480636.1"/>
    </source>
</evidence>
<organism evidence="1 2">
    <name type="scientific">Penicillium thymicola</name>
    <dbReference type="NCBI Taxonomy" id="293382"/>
    <lineage>
        <taxon>Eukaryota</taxon>
        <taxon>Fungi</taxon>
        <taxon>Dikarya</taxon>
        <taxon>Ascomycota</taxon>
        <taxon>Pezizomycotina</taxon>
        <taxon>Eurotiomycetes</taxon>
        <taxon>Eurotiomycetidae</taxon>
        <taxon>Eurotiales</taxon>
        <taxon>Aspergillaceae</taxon>
        <taxon>Penicillium</taxon>
    </lineage>
</organism>